<dbReference type="EMBL" id="LTAO01000012">
    <property type="protein sequence ID" value="KYG32307.1"/>
    <property type="molecule type" value="Genomic_DNA"/>
</dbReference>
<keyword evidence="1" id="KW-0812">Transmembrane</keyword>
<sequence length="226" mass="26038">MKIYWSKKRIIYLLFFFSLLVLFHFFVYQTSVSSKREQVKILAEQISVEKEAIAVISKELENMEGEKAHNLQEMANRIPVQPEQEHLSMEINELMELLDVDISSVVLQSNELNFNAGFSTELNSDNGENDETISTSLEGLQSYQLEMTVFLPDYQNFIDLIEGIQRLERITSIENITLESIESANDSLKCTLLLSTYYYPAAELVYPHNTEQNYPFLEGAHSSNPF</sequence>
<organism evidence="2 3">
    <name type="scientific">Alkalihalobacillus trypoxylicola</name>
    <dbReference type="NCBI Taxonomy" id="519424"/>
    <lineage>
        <taxon>Bacteria</taxon>
        <taxon>Bacillati</taxon>
        <taxon>Bacillota</taxon>
        <taxon>Bacilli</taxon>
        <taxon>Bacillales</taxon>
        <taxon>Bacillaceae</taxon>
        <taxon>Alkalihalobacillus</taxon>
    </lineage>
</organism>
<gene>
    <name evidence="2" type="ORF">AZF04_05955</name>
</gene>
<dbReference type="InterPro" id="IPR007445">
    <property type="entry name" value="PilO"/>
</dbReference>
<dbReference type="GO" id="GO:0043683">
    <property type="term" value="P:type IV pilus assembly"/>
    <property type="evidence" value="ECO:0007669"/>
    <property type="project" value="InterPro"/>
</dbReference>
<keyword evidence="1" id="KW-1133">Transmembrane helix</keyword>
<dbReference type="RefSeq" id="WP_061948585.1">
    <property type="nucleotide sequence ID" value="NZ_LTAO01000012.1"/>
</dbReference>
<dbReference type="InterPro" id="IPR014717">
    <property type="entry name" value="Transl_elong_EF1B/ribsomal_bS6"/>
</dbReference>
<comment type="caution">
    <text evidence="2">The sequence shown here is derived from an EMBL/GenBank/DDBJ whole genome shotgun (WGS) entry which is preliminary data.</text>
</comment>
<evidence type="ECO:0000313" key="2">
    <source>
        <dbReference type="EMBL" id="KYG32307.1"/>
    </source>
</evidence>
<evidence type="ECO:0008006" key="4">
    <source>
        <dbReference type="Google" id="ProtNLM"/>
    </source>
</evidence>
<dbReference type="STRING" id="519424.AZF04_05955"/>
<dbReference type="OrthoDB" id="2427034at2"/>
<protein>
    <recommendedName>
        <fullName evidence="4">Pilus assembly protein PilO</fullName>
    </recommendedName>
</protein>
<dbReference type="GO" id="GO:0043107">
    <property type="term" value="P:type IV pilus-dependent motility"/>
    <property type="evidence" value="ECO:0007669"/>
    <property type="project" value="InterPro"/>
</dbReference>
<accession>A0A161PGG5</accession>
<dbReference type="Proteomes" id="UP000075806">
    <property type="component" value="Unassembled WGS sequence"/>
</dbReference>
<keyword evidence="1" id="KW-0472">Membrane</keyword>
<dbReference type="Pfam" id="PF04350">
    <property type="entry name" value="PilO"/>
    <property type="match status" value="1"/>
</dbReference>
<dbReference type="Gene3D" id="3.30.70.60">
    <property type="match status" value="1"/>
</dbReference>
<dbReference type="AlphaFoldDB" id="A0A161PGG5"/>
<name>A0A161PGG5_9BACI</name>
<proteinExistence type="predicted"/>
<keyword evidence="3" id="KW-1185">Reference proteome</keyword>
<evidence type="ECO:0000256" key="1">
    <source>
        <dbReference type="SAM" id="Phobius"/>
    </source>
</evidence>
<reference evidence="2" key="1">
    <citation type="submission" date="2016-02" db="EMBL/GenBank/DDBJ databases">
        <title>Genome sequence of Bacillus trypoxylicola KCTC 13244(T).</title>
        <authorList>
            <person name="Jeong H."/>
            <person name="Park S.-H."/>
            <person name="Choi S.-K."/>
        </authorList>
    </citation>
    <scope>NUCLEOTIDE SEQUENCE [LARGE SCALE GENOMIC DNA]</scope>
    <source>
        <strain evidence="2">KCTC 13244</strain>
    </source>
</reference>
<evidence type="ECO:0000313" key="3">
    <source>
        <dbReference type="Proteomes" id="UP000075806"/>
    </source>
</evidence>
<feature type="transmembrane region" description="Helical" evidence="1">
    <location>
        <begin position="12"/>
        <end position="28"/>
    </location>
</feature>